<dbReference type="SUPFAM" id="SSF52343">
    <property type="entry name" value="Ferredoxin reductase-like, C-terminal NADP-linked domain"/>
    <property type="match status" value="1"/>
</dbReference>
<dbReference type="Gene3D" id="3.40.50.80">
    <property type="entry name" value="Nucleotide-binding domain of ferredoxin-NADP reductase (FNR) module"/>
    <property type="match status" value="1"/>
</dbReference>
<reference evidence="6" key="1">
    <citation type="journal article" date="2019" name="Int. J. Syst. Evol. Microbiol.">
        <title>The Global Catalogue of Microorganisms (GCM) 10K type strain sequencing project: providing services to taxonomists for standard genome sequencing and annotation.</title>
        <authorList>
            <consortium name="The Broad Institute Genomics Platform"/>
            <consortium name="The Broad Institute Genome Sequencing Center for Infectious Disease"/>
            <person name="Wu L."/>
            <person name="Ma J."/>
        </authorList>
    </citation>
    <scope>NUCLEOTIDE SEQUENCE [LARGE SCALE GENOMIC DNA]</scope>
    <source>
        <strain evidence="6">JCM 32226</strain>
    </source>
</reference>
<dbReference type="PRINTS" id="PR00410">
    <property type="entry name" value="PHEHYDRXLASE"/>
</dbReference>
<keyword evidence="2" id="KW-0455">Luminescence</keyword>
<name>A0ABP8Q1D4_9GAMM</name>
<dbReference type="InterPro" id="IPR050415">
    <property type="entry name" value="MRET"/>
</dbReference>
<comment type="similarity">
    <text evidence="3">Belongs to the Fre/LuxG FAD/NAD(P) flavoprotein oxidoreductase family.</text>
</comment>
<evidence type="ECO:0000313" key="5">
    <source>
        <dbReference type="EMBL" id="GAA4494685.1"/>
    </source>
</evidence>
<evidence type="ECO:0000256" key="2">
    <source>
        <dbReference type="ARBA" id="ARBA00023223"/>
    </source>
</evidence>
<dbReference type="CDD" id="cd06189">
    <property type="entry name" value="flavin_oxioreductase"/>
    <property type="match status" value="1"/>
</dbReference>
<gene>
    <name evidence="5" type="primary">fre</name>
    <name evidence="5" type="ORF">GCM10023095_06720</name>
</gene>
<dbReference type="PANTHER" id="PTHR47354:SF7">
    <property type="entry name" value="NAD(P)H-FLAVIN REDUCTASE"/>
    <property type="match status" value="1"/>
</dbReference>
<dbReference type="Pfam" id="PF00175">
    <property type="entry name" value="NAD_binding_1"/>
    <property type="match status" value="1"/>
</dbReference>
<proteinExistence type="inferred from homology"/>
<dbReference type="InterPro" id="IPR017938">
    <property type="entry name" value="Riboflavin_synthase-like_b-brl"/>
</dbReference>
<organism evidence="5 6">
    <name type="scientific">Pseudaeromonas paramecii</name>
    <dbReference type="NCBI Taxonomy" id="2138166"/>
    <lineage>
        <taxon>Bacteria</taxon>
        <taxon>Pseudomonadati</taxon>
        <taxon>Pseudomonadota</taxon>
        <taxon>Gammaproteobacteria</taxon>
        <taxon>Aeromonadales</taxon>
        <taxon>Aeromonadaceae</taxon>
        <taxon>Pseudaeromonas</taxon>
    </lineage>
</organism>
<keyword evidence="1" id="KW-0560">Oxidoreductase</keyword>
<dbReference type="InterPro" id="IPR001433">
    <property type="entry name" value="OxRdtase_FAD/NAD-bd"/>
</dbReference>
<dbReference type="EMBL" id="BAABFC010000003">
    <property type="protein sequence ID" value="GAA4494685.1"/>
    <property type="molecule type" value="Genomic_DNA"/>
</dbReference>
<evidence type="ECO:0000313" key="6">
    <source>
        <dbReference type="Proteomes" id="UP001501321"/>
    </source>
</evidence>
<feature type="domain" description="FAD-binding FR-type" evidence="4">
    <location>
        <begin position="1"/>
        <end position="99"/>
    </location>
</feature>
<evidence type="ECO:0000256" key="1">
    <source>
        <dbReference type="ARBA" id="ARBA00023002"/>
    </source>
</evidence>
<evidence type="ECO:0000256" key="3">
    <source>
        <dbReference type="ARBA" id="ARBA00038177"/>
    </source>
</evidence>
<sequence length="232" mass="26027">MQRIICTLDALHECASHIWHVRLKPQQPVSYKAGQYLQVVMGEKDKRPFTIANSPTRNGYLELQIGAPPGAPYPGEVLARLREEGELTVELPLGKATLREESQRPILLIAGGTGYSYARALLQYLMDTGLNRPVYLYWGVRHAEQLYEGQEVLEWTGEFPPLTFVPVVEQPPVGWQGKTGLVHEAVLADFASLDLYDIYVAGRFEMAAVVRESLRLRGVSADHLFGDAYQFI</sequence>
<dbReference type="NCBIfam" id="NF005963">
    <property type="entry name" value="PRK08051.1"/>
    <property type="match status" value="1"/>
</dbReference>
<evidence type="ECO:0000259" key="4">
    <source>
        <dbReference type="PROSITE" id="PS51384"/>
    </source>
</evidence>
<dbReference type="InterPro" id="IPR017927">
    <property type="entry name" value="FAD-bd_FR_type"/>
</dbReference>
<dbReference type="PANTHER" id="PTHR47354">
    <property type="entry name" value="NADH OXIDOREDUCTASE HCR"/>
    <property type="match status" value="1"/>
</dbReference>
<dbReference type="Proteomes" id="UP001501321">
    <property type="component" value="Unassembled WGS sequence"/>
</dbReference>
<dbReference type="SUPFAM" id="SSF63380">
    <property type="entry name" value="Riboflavin synthase domain-like"/>
    <property type="match status" value="1"/>
</dbReference>
<protein>
    <submittedName>
        <fullName evidence="5">NAD(P)H-flavin reductase</fullName>
    </submittedName>
</protein>
<accession>A0ABP8Q1D4</accession>
<comment type="caution">
    <text evidence="5">The sequence shown here is derived from an EMBL/GenBank/DDBJ whole genome shotgun (WGS) entry which is preliminary data.</text>
</comment>
<dbReference type="InterPro" id="IPR039261">
    <property type="entry name" value="FNR_nucleotide-bd"/>
</dbReference>
<keyword evidence="6" id="KW-1185">Reference proteome</keyword>
<dbReference type="RefSeq" id="WP_345010050.1">
    <property type="nucleotide sequence ID" value="NZ_BAABFC010000003.1"/>
</dbReference>
<dbReference type="PROSITE" id="PS51384">
    <property type="entry name" value="FAD_FR"/>
    <property type="match status" value="1"/>
</dbReference>
<dbReference type="Gene3D" id="2.40.30.10">
    <property type="entry name" value="Translation factors"/>
    <property type="match status" value="1"/>
</dbReference>